<dbReference type="AlphaFoldDB" id="A0A318N9Q2"/>
<feature type="non-terminal residue" evidence="1">
    <location>
        <position position="68"/>
    </location>
</feature>
<gene>
    <name evidence="1" type="ORF">C7C45_33410</name>
</gene>
<name>A0A318N9Q2_9ACTN</name>
<sequence>REFHRHRDVTVVVLNQADRLTPAELPRVLDDLRRLLDADGLTGVPLLSTAAIDPAGMVGLRGAMERTV</sequence>
<evidence type="ECO:0000313" key="1">
    <source>
        <dbReference type="EMBL" id="PYC60857.1"/>
    </source>
</evidence>
<proteinExistence type="predicted"/>
<dbReference type="Proteomes" id="UP000248333">
    <property type="component" value="Unassembled WGS sequence"/>
</dbReference>
<accession>A0A318N9Q2</accession>
<organism evidence="1 2">
    <name type="scientific">Micromonospora arborensis</name>
    <dbReference type="NCBI Taxonomy" id="2116518"/>
    <lineage>
        <taxon>Bacteria</taxon>
        <taxon>Bacillati</taxon>
        <taxon>Actinomycetota</taxon>
        <taxon>Actinomycetes</taxon>
        <taxon>Micromonosporales</taxon>
        <taxon>Micromonosporaceae</taxon>
        <taxon>Micromonospora</taxon>
    </lineage>
</organism>
<comment type="caution">
    <text evidence="1">The sequence shown here is derived from an EMBL/GenBank/DDBJ whole genome shotgun (WGS) entry which is preliminary data.</text>
</comment>
<feature type="non-terminal residue" evidence="1">
    <location>
        <position position="1"/>
    </location>
</feature>
<protein>
    <submittedName>
        <fullName evidence="1">ABC transporter</fullName>
    </submittedName>
</protein>
<dbReference type="EMBL" id="PYBV01000196">
    <property type="protein sequence ID" value="PYC60857.1"/>
    <property type="molecule type" value="Genomic_DNA"/>
</dbReference>
<reference evidence="1 2" key="1">
    <citation type="submission" date="2018-03" db="EMBL/GenBank/DDBJ databases">
        <title>Bioinformatic expansion and discovery of thiopeptide antibiotics.</title>
        <authorList>
            <person name="Schwalen C.J."/>
            <person name="Hudson G.A."/>
            <person name="Mitchell D.A."/>
        </authorList>
    </citation>
    <scope>NUCLEOTIDE SEQUENCE [LARGE SCALE GENOMIC DNA]</scope>
    <source>
        <strain evidence="1 2">NRRL 8041</strain>
    </source>
</reference>
<evidence type="ECO:0000313" key="2">
    <source>
        <dbReference type="Proteomes" id="UP000248333"/>
    </source>
</evidence>
<keyword evidence="2" id="KW-1185">Reference proteome</keyword>